<keyword evidence="1" id="KW-0472">Membrane</keyword>
<evidence type="ECO:0000313" key="4">
    <source>
        <dbReference type="Proteomes" id="UP000308199"/>
    </source>
</evidence>
<keyword evidence="1" id="KW-0812">Transmembrane</keyword>
<dbReference type="AlphaFoldDB" id="A0A4S4LFQ4"/>
<comment type="caution">
    <text evidence="3">The sequence shown here is derived from an EMBL/GenBank/DDBJ whole genome shotgun (WGS) entry which is preliminary data.</text>
</comment>
<evidence type="ECO:0000313" key="3">
    <source>
        <dbReference type="EMBL" id="THH10669.1"/>
    </source>
</evidence>
<keyword evidence="1" id="KW-1133">Transmembrane helix</keyword>
<keyword evidence="4" id="KW-1185">Reference proteome</keyword>
<keyword evidence="2" id="KW-0732">Signal</keyword>
<name>A0A4S4LFQ4_9AGAM</name>
<sequence length="291" mass="32133">MKVAALSFVFAALSLATQVSAGPISIYVLSPEHPDAKPAVDNVSQDMRWGLAAAGHAVPQSKRPIGMMGEMQHHNGKDTWIVNEGVNGNGFQHHEPTGEHMTMGRHRCGRRMRIKAIALSVKNWLRERVGLPSISPPHFKSFQDLVAAAHHPERMHHEGAIVAMSLPVHMSHIAGQGDGKDAGTFDQVNHLHPVHHLHHHWRPTTFTGRLQKALMALGPWEGRIVAFVIGCGIGSLLRMFYVLLVLACRSFVSRRDEEAEVDVLFAEIEDVTPPPKYTDEKVAPVDEEITS</sequence>
<proteinExistence type="predicted"/>
<accession>A0A4S4LFQ4</accession>
<organism evidence="3 4">
    <name type="scientific">Phellinidium pouzarii</name>
    <dbReference type="NCBI Taxonomy" id="167371"/>
    <lineage>
        <taxon>Eukaryota</taxon>
        <taxon>Fungi</taxon>
        <taxon>Dikarya</taxon>
        <taxon>Basidiomycota</taxon>
        <taxon>Agaricomycotina</taxon>
        <taxon>Agaricomycetes</taxon>
        <taxon>Hymenochaetales</taxon>
        <taxon>Hymenochaetaceae</taxon>
        <taxon>Phellinidium</taxon>
    </lineage>
</organism>
<dbReference type="EMBL" id="SGPK01000030">
    <property type="protein sequence ID" value="THH10669.1"/>
    <property type="molecule type" value="Genomic_DNA"/>
</dbReference>
<gene>
    <name evidence="3" type="ORF">EW145_g1162</name>
</gene>
<evidence type="ECO:0000256" key="2">
    <source>
        <dbReference type="SAM" id="SignalP"/>
    </source>
</evidence>
<dbReference type="Proteomes" id="UP000308199">
    <property type="component" value="Unassembled WGS sequence"/>
</dbReference>
<feature type="signal peptide" evidence="2">
    <location>
        <begin position="1"/>
        <end position="21"/>
    </location>
</feature>
<protein>
    <submittedName>
        <fullName evidence="3">Uncharacterized protein</fullName>
    </submittedName>
</protein>
<feature type="transmembrane region" description="Helical" evidence="1">
    <location>
        <begin position="224"/>
        <end position="246"/>
    </location>
</feature>
<reference evidence="3 4" key="1">
    <citation type="submission" date="2019-02" db="EMBL/GenBank/DDBJ databases">
        <title>Genome sequencing of the rare red list fungi Phellinidium pouzarii.</title>
        <authorList>
            <person name="Buettner E."/>
            <person name="Kellner H."/>
        </authorList>
    </citation>
    <scope>NUCLEOTIDE SEQUENCE [LARGE SCALE GENOMIC DNA]</scope>
    <source>
        <strain evidence="3 4">DSM 108285</strain>
    </source>
</reference>
<dbReference type="OrthoDB" id="3233375at2759"/>
<feature type="chain" id="PRO_5020273597" evidence="2">
    <location>
        <begin position="22"/>
        <end position="291"/>
    </location>
</feature>
<evidence type="ECO:0000256" key="1">
    <source>
        <dbReference type="SAM" id="Phobius"/>
    </source>
</evidence>